<dbReference type="RefSeq" id="WP_039692314.1">
    <property type="nucleotide sequence ID" value="NZ_FOGM01000007.1"/>
</dbReference>
<dbReference type="PANTHER" id="PTHR10000:SF8">
    <property type="entry name" value="HAD SUPERFAMILY HYDROLASE-LIKE, TYPE 3"/>
    <property type="match status" value="1"/>
</dbReference>
<evidence type="ECO:0000313" key="1">
    <source>
        <dbReference type="EMBL" id="CDO16906.1"/>
    </source>
</evidence>
<keyword evidence="1" id="KW-0378">Hydrolase</keyword>
<dbReference type="Proteomes" id="UP000027584">
    <property type="component" value="Unassembled WGS sequence"/>
</dbReference>
<organism evidence="1 3">
    <name type="scientific">Streptococcus gallolyticus</name>
    <dbReference type="NCBI Taxonomy" id="315405"/>
    <lineage>
        <taxon>Bacteria</taxon>
        <taxon>Bacillati</taxon>
        <taxon>Bacillota</taxon>
        <taxon>Bacilli</taxon>
        <taxon>Lactobacillales</taxon>
        <taxon>Streptococcaceae</taxon>
        <taxon>Streptococcus</taxon>
    </lineage>
</organism>
<dbReference type="PROSITE" id="PS01228">
    <property type="entry name" value="COF_1"/>
    <property type="match status" value="1"/>
</dbReference>
<dbReference type="EMBL" id="CCBC010000019">
    <property type="protein sequence ID" value="CDO16906.1"/>
    <property type="molecule type" value="Genomic_DNA"/>
</dbReference>
<evidence type="ECO:0000313" key="3">
    <source>
        <dbReference type="Proteomes" id="UP000027584"/>
    </source>
</evidence>
<reference evidence="1 3" key="1">
    <citation type="submission" date="2014-02" db="EMBL/GenBank/DDBJ databases">
        <authorList>
            <person name="Manrique M."/>
        </authorList>
    </citation>
    <scope>NUCLEOTIDE SEQUENCE [LARGE SCALE GENOMIC DNA]</scope>
    <source>
        <strain evidence="1 3">LMG17956</strain>
    </source>
</reference>
<dbReference type="AlphaFoldDB" id="A0A060RJA3"/>
<dbReference type="Gene3D" id="3.30.1240.10">
    <property type="match status" value="1"/>
</dbReference>
<dbReference type="Gene3D" id="3.40.50.1000">
    <property type="entry name" value="HAD superfamily/HAD-like"/>
    <property type="match status" value="1"/>
</dbReference>
<accession>A0A060RJA3</accession>
<evidence type="ECO:0000313" key="2">
    <source>
        <dbReference type="EMBL" id="SER68353.1"/>
    </source>
</evidence>
<proteinExistence type="predicted"/>
<dbReference type="GO" id="GO:0000287">
    <property type="term" value="F:magnesium ion binding"/>
    <property type="evidence" value="ECO:0007669"/>
    <property type="project" value="TreeGrafter"/>
</dbReference>
<dbReference type="InterPro" id="IPR000150">
    <property type="entry name" value="Cof"/>
</dbReference>
<dbReference type="InterPro" id="IPR036412">
    <property type="entry name" value="HAD-like_sf"/>
</dbReference>
<dbReference type="InterPro" id="IPR023214">
    <property type="entry name" value="HAD_sf"/>
</dbReference>
<reference evidence="1 3" key="2">
    <citation type="submission" date="2014-05" db="EMBL/GenBank/DDBJ databases">
        <title>Genome sequence of Streptococcus gallolyticus.</title>
        <authorList>
            <person name="Del Campo R."/>
        </authorList>
    </citation>
    <scope>NUCLEOTIDE SEQUENCE [LARGE SCALE GENOMIC DNA]</scope>
    <source>
        <strain evidence="1 3">LMG17956</strain>
    </source>
</reference>
<dbReference type="Proteomes" id="UP000182712">
    <property type="component" value="Unassembled WGS sequence"/>
</dbReference>
<dbReference type="EMBL" id="FOGM01000007">
    <property type="protein sequence ID" value="SER68353.1"/>
    <property type="molecule type" value="Genomic_DNA"/>
</dbReference>
<dbReference type="PANTHER" id="PTHR10000">
    <property type="entry name" value="PHOSPHOSERINE PHOSPHATASE"/>
    <property type="match status" value="1"/>
</dbReference>
<dbReference type="SUPFAM" id="SSF56784">
    <property type="entry name" value="HAD-like"/>
    <property type="match status" value="1"/>
</dbReference>
<dbReference type="SFLD" id="SFLDG01144">
    <property type="entry name" value="C2.B.4:_PGP_Like"/>
    <property type="match status" value="1"/>
</dbReference>
<dbReference type="NCBIfam" id="TIGR00099">
    <property type="entry name" value="Cof-subfamily"/>
    <property type="match status" value="1"/>
</dbReference>
<dbReference type="CDD" id="cd07516">
    <property type="entry name" value="HAD_Pase"/>
    <property type="match status" value="1"/>
</dbReference>
<dbReference type="NCBIfam" id="TIGR01484">
    <property type="entry name" value="HAD-SF-IIB"/>
    <property type="match status" value="1"/>
</dbReference>
<dbReference type="SFLD" id="SFLDG01140">
    <property type="entry name" value="C2.B:_Phosphomannomutase_and_P"/>
    <property type="match status" value="1"/>
</dbReference>
<gene>
    <name evidence="1" type="ORF">BN963_SGAL_00085</name>
    <name evidence="2" type="ORF">SAMN04487840_10757</name>
</gene>
<name>A0A060RJA3_9STRE</name>
<protein>
    <submittedName>
        <fullName evidence="1">Putative HAD-superfamily hydrolase/phosphatase</fullName>
    </submittedName>
</protein>
<dbReference type="Pfam" id="PF08282">
    <property type="entry name" value="Hydrolase_3"/>
    <property type="match status" value="1"/>
</dbReference>
<sequence length="270" mass="29707">MIKLIAIDLDGTLLNSDKKIPDENVEAIQKAAKAGVKIVLCTGRPKSGILPYFEKLSLDDEEYIIMNNGCTIYNTKDWDLVFHAQVTNDELDKLNDAIADYPDVCLTLTGEKHYYAVGSEVPELVQYDAGLVFDTAKAVSIDELKASSEIIFQAMYMARAPYLDPFQEAKESALAAEFSVVRSQEYIFEAMPKGYTKATALKALSEKLGFTPAEVMAIGDAANDIEMLEFANNSVAMGNATDEVKALCRYETTTNDQAGVAQAIYDYVLK</sequence>
<dbReference type="GO" id="GO:0005829">
    <property type="term" value="C:cytosol"/>
    <property type="evidence" value="ECO:0007669"/>
    <property type="project" value="TreeGrafter"/>
</dbReference>
<evidence type="ECO:0000313" key="4">
    <source>
        <dbReference type="Proteomes" id="UP000182712"/>
    </source>
</evidence>
<dbReference type="GO" id="GO:0016791">
    <property type="term" value="F:phosphatase activity"/>
    <property type="evidence" value="ECO:0007669"/>
    <property type="project" value="TreeGrafter"/>
</dbReference>
<dbReference type="InterPro" id="IPR006379">
    <property type="entry name" value="HAD-SF_hydro_IIB"/>
</dbReference>
<dbReference type="SFLD" id="SFLDS00003">
    <property type="entry name" value="Haloacid_Dehalogenase"/>
    <property type="match status" value="1"/>
</dbReference>
<reference evidence="2 4" key="3">
    <citation type="submission" date="2016-10" db="EMBL/GenBank/DDBJ databases">
        <authorList>
            <person name="de Groot N.N."/>
        </authorList>
    </citation>
    <scope>NUCLEOTIDE SEQUENCE [LARGE SCALE GENOMIC DNA]</scope>
    <source>
        <strain evidence="2 4">VTM2R47</strain>
    </source>
</reference>
<dbReference type="PROSITE" id="PS01229">
    <property type="entry name" value="COF_2"/>
    <property type="match status" value="1"/>
</dbReference>